<feature type="domain" description="PhnB-like" evidence="1">
    <location>
        <begin position="3"/>
        <end position="127"/>
    </location>
</feature>
<dbReference type="PANTHER" id="PTHR33990:SF1">
    <property type="entry name" value="PROTEIN YJDN"/>
    <property type="match status" value="1"/>
</dbReference>
<dbReference type="PANTHER" id="PTHR33990">
    <property type="entry name" value="PROTEIN YJDN-RELATED"/>
    <property type="match status" value="1"/>
</dbReference>
<dbReference type="Gene3D" id="3.10.180.10">
    <property type="entry name" value="2,3-Dihydroxybiphenyl 1,2-Dioxygenase, domain 1"/>
    <property type="match status" value="1"/>
</dbReference>
<dbReference type="EMBL" id="NMUQ01000003">
    <property type="protein sequence ID" value="OXM13389.1"/>
    <property type="molecule type" value="Genomic_DNA"/>
</dbReference>
<dbReference type="AlphaFoldDB" id="A0A229NUU1"/>
<dbReference type="InterPro" id="IPR029068">
    <property type="entry name" value="Glyas_Bleomycin-R_OHBP_Dase"/>
</dbReference>
<evidence type="ECO:0000313" key="3">
    <source>
        <dbReference type="Proteomes" id="UP000215145"/>
    </source>
</evidence>
<name>A0A229NUU1_9BACL</name>
<accession>A0A229NUU1</accession>
<protein>
    <recommendedName>
        <fullName evidence="1">PhnB-like domain-containing protein</fullName>
    </recommendedName>
</protein>
<sequence>MTKLTPYLMCEDARAQANFYIESLGGEVLSVMTHKDIPGAEENAPDKVLHMAVTVAGVPLFLTDSFLSQQNGNALYLALEYQEDEEAHRAFDNLAVGAEIRQPLEKAFWGTLFGQLTDKYGVNWMITTEQKASQA</sequence>
<dbReference type="CDD" id="cd06588">
    <property type="entry name" value="PhnB_like"/>
    <property type="match status" value="1"/>
</dbReference>
<dbReference type="InterPro" id="IPR028973">
    <property type="entry name" value="PhnB-like"/>
</dbReference>
<organism evidence="2 3">
    <name type="scientific">Paenibacillus herberti</name>
    <dbReference type="NCBI Taxonomy" id="1619309"/>
    <lineage>
        <taxon>Bacteria</taxon>
        <taxon>Bacillati</taxon>
        <taxon>Bacillota</taxon>
        <taxon>Bacilli</taxon>
        <taxon>Bacillales</taxon>
        <taxon>Paenibacillaceae</taxon>
        <taxon>Paenibacillus</taxon>
    </lineage>
</organism>
<dbReference type="SUPFAM" id="SSF54593">
    <property type="entry name" value="Glyoxalase/Bleomycin resistance protein/Dihydroxybiphenyl dioxygenase"/>
    <property type="match status" value="1"/>
</dbReference>
<evidence type="ECO:0000259" key="1">
    <source>
        <dbReference type="Pfam" id="PF06983"/>
    </source>
</evidence>
<reference evidence="2 3" key="1">
    <citation type="submission" date="2017-07" db="EMBL/GenBank/DDBJ databases">
        <title>Paenibacillus herberti R33 genome sequencing and assembly.</title>
        <authorList>
            <person name="Su W."/>
        </authorList>
    </citation>
    <scope>NUCLEOTIDE SEQUENCE [LARGE SCALE GENOMIC DNA]</scope>
    <source>
        <strain evidence="2 3">R33</strain>
    </source>
</reference>
<dbReference type="RefSeq" id="WP_089526095.1">
    <property type="nucleotide sequence ID" value="NZ_NMUQ01000003.1"/>
</dbReference>
<comment type="caution">
    <text evidence="2">The sequence shown here is derived from an EMBL/GenBank/DDBJ whole genome shotgun (WGS) entry which is preliminary data.</text>
</comment>
<dbReference type="OrthoDB" id="9795306at2"/>
<gene>
    <name evidence="2" type="ORF">CGZ75_20215</name>
</gene>
<keyword evidence="3" id="KW-1185">Reference proteome</keyword>
<dbReference type="Pfam" id="PF06983">
    <property type="entry name" value="3-dmu-9_3-mt"/>
    <property type="match status" value="1"/>
</dbReference>
<dbReference type="Proteomes" id="UP000215145">
    <property type="component" value="Unassembled WGS sequence"/>
</dbReference>
<evidence type="ECO:0000313" key="2">
    <source>
        <dbReference type="EMBL" id="OXM13389.1"/>
    </source>
</evidence>
<proteinExistence type="predicted"/>